<feature type="compositionally biased region" description="Basic and acidic residues" evidence="1">
    <location>
        <begin position="219"/>
        <end position="228"/>
    </location>
</feature>
<evidence type="ECO:0000256" key="1">
    <source>
        <dbReference type="SAM" id="MobiDB-lite"/>
    </source>
</evidence>
<feature type="compositionally biased region" description="Pro residues" evidence="1">
    <location>
        <begin position="119"/>
        <end position="132"/>
    </location>
</feature>
<feature type="compositionally biased region" description="Polar residues" evidence="1">
    <location>
        <begin position="161"/>
        <end position="175"/>
    </location>
</feature>
<feature type="compositionally biased region" description="Acidic residues" evidence="1">
    <location>
        <begin position="7"/>
        <end position="21"/>
    </location>
</feature>
<dbReference type="GeneID" id="87821265"/>
<name>A0AAN6UX76_9PEZI</name>
<evidence type="ECO:0000313" key="2">
    <source>
        <dbReference type="EMBL" id="KAK4140788.1"/>
    </source>
</evidence>
<feature type="compositionally biased region" description="Low complexity" evidence="1">
    <location>
        <begin position="133"/>
        <end position="145"/>
    </location>
</feature>
<dbReference type="EMBL" id="MU853623">
    <property type="protein sequence ID" value="KAK4140788.1"/>
    <property type="molecule type" value="Genomic_DNA"/>
</dbReference>
<reference evidence="2" key="2">
    <citation type="submission" date="2023-05" db="EMBL/GenBank/DDBJ databases">
        <authorList>
            <consortium name="Lawrence Berkeley National Laboratory"/>
            <person name="Steindorff A."/>
            <person name="Hensen N."/>
            <person name="Bonometti L."/>
            <person name="Westerberg I."/>
            <person name="Brannstrom I.O."/>
            <person name="Guillou S."/>
            <person name="Cros-Aarteil S."/>
            <person name="Calhoun S."/>
            <person name="Haridas S."/>
            <person name="Kuo A."/>
            <person name="Mondo S."/>
            <person name="Pangilinan J."/>
            <person name="Riley R."/>
            <person name="Labutti K."/>
            <person name="Andreopoulos B."/>
            <person name="Lipzen A."/>
            <person name="Chen C."/>
            <person name="Yanf M."/>
            <person name="Daum C."/>
            <person name="Ng V."/>
            <person name="Clum A."/>
            <person name="Ohm R."/>
            <person name="Martin F."/>
            <person name="Silar P."/>
            <person name="Natvig D."/>
            <person name="Lalanne C."/>
            <person name="Gautier V."/>
            <person name="Ament-Velasquez S.L."/>
            <person name="Kruys A."/>
            <person name="Hutchinson M.I."/>
            <person name="Powell A.J."/>
            <person name="Barry K."/>
            <person name="Miller A.N."/>
            <person name="Grigoriev I.V."/>
            <person name="Debuchy R."/>
            <person name="Gladieux P."/>
            <person name="Thoren M.H."/>
            <person name="Johannesson H."/>
        </authorList>
    </citation>
    <scope>NUCLEOTIDE SEQUENCE</scope>
    <source>
        <strain evidence="2">CBS 141.50</strain>
    </source>
</reference>
<feature type="region of interest" description="Disordered" evidence="1">
    <location>
        <begin position="35"/>
        <end position="63"/>
    </location>
</feature>
<feature type="compositionally biased region" description="Low complexity" evidence="1">
    <location>
        <begin position="98"/>
        <end position="118"/>
    </location>
</feature>
<gene>
    <name evidence="2" type="ORF">C8A04DRAFT_39612</name>
</gene>
<protein>
    <submittedName>
        <fullName evidence="2">Uncharacterized protein</fullName>
    </submittedName>
</protein>
<accession>A0AAN6UX76</accession>
<proteinExistence type="predicted"/>
<feature type="region of interest" description="Disordered" evidence="1">
    <location>
        <begin position="96"/>
        <end position="175"/>
    </location>
</feature>
<dbReference type="RefSeq" id="XP_062634159.1">
    <property type="nucleotide sequence ID" value="XM_062784652.1"/>
</dbReference>
<feature type="region of interest" description="Disordered" evidence="1">
    <location>
        <begin position="1"/>
        <end position="21"/>
    </location>
</feature>
<feature type="region of interest" description="Disordered" evidence="1">
    <location>
        <begin position="214"/>
        <end position="246"/>
    </location>
</feature>
<keyword evidence="3" id="KW-1185">Reference proteome</keyword>
<feature type="compositionally biased region" description="Basic and acidic residues" evidence="1">
    <location>
        <begin position="44"/>
        <end position="53"/>
    </location>
</feature>
<dbReference type="AlphaFoldDB" id="A0AAN6UX76"/>
<evidence type="ECO:0000313" key="3">
    <source>
        <dbReference type="Proteomes" id="UP001302676"/>
    </source>
</evidence>
<sequence>MAHDNPDEIDLSEDELQADKDVEVDEEAAMAATMGFTSFGGARPTDDDTEANRPPKKRRFNHGLDEAVVAHSGGENYSGSVADNEAFATSANAVITGPRSQSQSQSQNRPLSPSSHSLPPNPHGLPSRPPPVVSAAAAQIHQQPPFHHHGGQAHHNQPHNSLPTGGHNSRSHGGQQNPLWYINYYDHSSNRNPWEELEQLRGLAPVGSWIAFSGGGDGARGRGGRDGGRPATAGTEEGQEVDVAAG</sequence>
<organism evidence="2 3">
    <name type="scientific">Dichotomopilus funicola</name>
    <dbReference type="NCBI Taxonomy" id="1934379"/>
    <lineage>
        <taxon>Eukaryota</taxon>
        <taxon>Fungi</taxon>
        <taxon>Dikarya</taxon>
        <taxon>Ascomycota</taxon>
        <taxon>Pezizomycotina</taxon>
        <taxon>Sordariomycetes</taxon>
        <taxon>Sordariomycetidae</taxon>
        <taxon>Sordariales</taxon>
        <taxon>Chaetomiaceae</taxon>
        <taxon>Dichotomopilus</taxon>
    </lineage>
</organism>
<dbReference type="Proteomes" id="UP001302676">
    <property type="component" value="Unassembled WGS sequence"/>
</dbReference>
<comment type="caution">
    <text evidence="2">The sequence shown here is derived from an EMBL/GenBank/DDBJ whole genome shotgun (WGS) entry which is preliminary data.</text>
</comment>
<reference evidence="2" key="1">
    <citation type="journal article" date="2023" name="Mol. Phylogenet. Evol.">
        <title>Genome-scale phylogeny and comparative genomics of the fungal order Sordariales.</title>
        <authorList>
            <person name="Hensen N."/>
            <person name="Bonometti L."/>
            <person name="Westerberg I."/>
            <person name="Brannstrom I.O."/>
            <person name="Guillou S."/>
            <person name="Cros-Aarteil S."/>
            <person name="Calhoun S."/>
            <person name="Haridas S."/>
            <person name="Kuo A."/>
            <person name="Mondo S."/>
            <person name="Pangilinan J."/>
            <person name="Riley R."/>
            <person name="LaButti K."/>
            <person name="Andreopoulos B."/>
            <person name="Lipzen A."/>
            <person name="Chen C."/>
            <person name="Yan M."/>
            <person name="Daum C."/>
            <person name="Ng V."/>
            <person name="Clum A."/>
            <person name="Steindorff A."/>
            <person name="Ohm R.A."/>
            <person name="Martin F."/>
            <person name="Silar P."/>
            <person name="Natvig D.O."/>
            <person name="Lalanne C."/>
            <person name="Gautier V."/>
            <person name="Ament-Velasquez S.L."/>
            <person name="Kruys A."/>
            <person name="Hutchinson M.I."/>
            <person name="Powell A.J."/>
            <person name="Barry K."/>
            <person name="Miller A.N."/>
            <person name="Grigoriev I.V."/>
            <person name="Debuchy R."/>
            <person name="Gladieux P."/>
            <person name="Hiltunen Thoren M."/>
            <person name="Johannesson H."/>
        </authorList>
    </citation>
    <scope>NUCLEOTIDE SEQUENCE</scope>
    <source>
        <strain evidence="2">CBS 141.50</strain>
    </source>
</reference>